<keyword evidence="3" id="KW-1133">Transmembrane helix</keyword>
<keyword evidence="1" id="KW-0343">GTPase activation</keyword>
<keyword evidence="2" id="KW-0175">Coiled coil</keyword>
<feature type="transmembrane region" description="Helical" evidence="3">
    <location>
        <begin position="445"/>
        <end position="464"/>
    </location>
</feature>
<evidence type="ECO:0000256" key="2">
    <source>
        <dbReference type="SAM" id="Coils"/>
    </source>
</evidence>
<dbReference type="GO" id="GO:0006888">
    <property type="term" value="P:endoplasmic reticulum to Golgi vesicle-mediated transport"/>
    <property type="evidence" value="ECO:0007669"/>
    <property type="project" value="TreeGrafter"/>
</dbReference>
<dbReference type="Gene3D" id="1.10.8.1310">
    <property type="match status" value="1"/>
</dbReference>
<dbReference type="InterPro" id="IPR000195">
    <property type="entry name" value="Rab-GAP-TBC_dom"/>
</dbReference>
<evidence type="ECO:0000313" key="6">
    <source>
        <dbReference type="WBParaSite" id="Minc3s00024g01577"/>
    </source>
</evidence>
<feature type="domain" description="Rab-GAP TBC" evidence="4">
    <location>
        <begin position="57"/>
        <end position="334"/>
    </location>
</feature>
<proteinExistence type="predicted"/>
<dbReference type="GO" id="GO:0005096">
    <property type="term" value="F:GTPase activator activity"/>
    <property type="evidence" value="ECO:0007669"/>
    <property type="project" value="UniProtKB-KW"/>
</dbReference>
<dbReference type="InterPro" id="IPR045913">
    <property type="entry name" value="TBC20/Gyp8-like"/>
</dbReference>
<dbReference type="Pfam" id="PF00566">
    <property type="entry name" value="RabGAP-TBC"/>
    <property type="match status" value="1"/>
</dbReference>
<dbReference type="WBParaSite" id="Minc3s00024g01577">
    <property type="protein sequence ID" value="Minc3s00024g01577"/>
    <property type="gene ID" value="Minc3s00024g01577"/>
</dbReference>
<dbReference type="PROSITE" id="PS50086">
    <property type="entry name" value="TBC_RABGAP"/>
    <property type="match status" value="1"/>
</dbReference>
<keyword evidence="3" id="KW-0812">Transmembrane</keyword>
<accession>A0A914KJM1</accession>
<dbReference type="AlphaFoldDB" id="A0A914KJM1"/>
<keyword evidence="5" id="KW-1185">Reference proteome</keyword>
<evidence type="ECO:0000256" key="3">
    <source>
        <dbReference type="SAM" id="Phobius"/>
    </source>
</evidence>
<organism evidence="5 6">
    <name type="scientific">Meloidogyne incognita</name>
    <name type="common">Southern root-knot nematode worm</name>
    <name type="synonym">Oxyuris incognita</name>
    <dbReference type="NCBI Taxonomy" id="6306"/>
    <lineage>
        <taxon>Eukaryota</taxon>
        <taxon>Metazoa</taxon>
        <taxon>Ecdysozoa</taxon>
        <taxon>Nematoda</taxon>
        <taxon>Chromadorea</taxon>
        <taxon>Rhabditida</taxon>
        <taxon>Tylenchina</taxon>
        <taxon>Tylenchomorpha</taxon>
        <taxon>Tylenchoidea</taxon>
        <taxon>Meloidogynidae</taxon>
        <taxon>Meloidogyninae</taxon>
        <taxon>Meloidogyne</taxon>
        <taxon>Meloidogyne incognita group</taxon>
    </lineage>
</organism>
<dbReference type="Proteomes" id="UP000887563">
    <property type="component" value="Unplaced"/>
</dbReference>
<reference evidence="6" key="1">
    <citation type="submission" date="2022-11" db="UniProtKB">
        <authorList>
            <consortium name="WormBaseParasite"/>
        </authorList>
    </citation>
    <scope>IDENTIFICATION</scope>
</reference>
<dbReference type="PANTHER" id="PTHR20913:SF7">
    <property type="entry name" value="RE60063P"/>
    <property type="match status" value="1"/>
</dbReference>
<evidence type="ECO:0000259" key="4">
    <source>
        <dbReference type="PROSITE" id="PS50086"/>
    </source>
</evidence>
<evidence type="ECO:0000256" key="1">
    <source>
        <dbReference type="ARBA" id="ARBA00022468"/>
    </source>
</evidence>
<protein>
    <submittedName>
        <fullName evidence="6">Rab-GAP TBC domain-containing protein</fullName>
    </submittedName>
</protein>
<dbReference type="Gene3D" id="1.10.472.80">
    <property type="entry name" value="Ypt/Rab-GAP domain of gyp1p, domain 3"/>
    <property type="match status" value="1"/>
</dbReference>
<feature type="coiled-coil region" evidence="2">
    <location>
        <begin position="395"/>
        <end position="425"/>
    </location>
</feature>
<evidence type="ECO:0000313" key="5">
    <source>
        <dbReference type="Proteomes" id="UP000887563"/>
    </source>
</evidence>
<dbReference type="PANTHER" id="PTHR20913">
    <property type="entry name" value="TBC1 DOMAIN FAMILY MEMBER 20/GTPASE"/>
    <property type="match status" value="1"/>
</dbReference>
<dbReference type="GO" id="GO:0005789">
    <property type="term" value="C:endoplasmic reticulum membrane"/>
    <property type="evidence" value="ECO:0007669"/>
    <property type="project" value="TreeGrafter"/>
</dbReference>
<dbReference type="SUPFAM" id="SSF47923">
    <property type="entry name" value="Ypt/Rab-GAP domain of gyp1p"/>
    <property type="match status" value="2"/>
</dbReference>
<name>A0A914KJM1_MELIC</name>
<keyword evidence="3" id="KW-0472">Membrane</keyword>
<dbReference type="InterPro" id="IPR035969">
    <property type="entry name" value="Rab-GAP_TBC_sf"/>
</dbReference>
<sequence length="472" mass="54389">MSSNNQQTTLLTPISNALSLSLAKKCSKISDILMENNNCLDVHLQHFCGFAISSGGLISDDFRKKIWPVLAKNIPLAKRCNSTSREHFEIVEFKCNNSSDKANTSNISDSDFESALSTFSDSSEEEDDDDITLDNCVASVSQPLEIQIEELQSHPDWKQVELDVIRTLSRFPPDIEDVERERLQQQLTPLIVKILYQNEDFHYYQGCRWIDAYPGLNLCLSPTIFNILFKGFHDVCLTFLLILDADEAFKAVQSICQRGSFGNYLSCSLEESVLKELDDIYVLLFLHDREVEEQLRGLELGTLFALSWPLTWFSHALQHHSQVTLFFDFFLCSDYLMPIYVSAALICERREEILNCEKEMPLMHKLLNHVPAEINCNRIVSTARSLYGSYPPTVLHEYKKEYDKIRERQRRQKDIMEKIDNVNRENMQMLLERRGSSLRLNVYEFARPFAVFGGVAAIAVVYFYTKNGFPIF</sequence>